<comment type="similarity">
    <text evidence="2">Belongs to the CLASP family.</text>
</comment>
<evidence type="ECO:0000256" key="1">
    <source>
        <dbReference type="ARBA" id="ARBA00004186"/>
    </source>
</evidence>
<feature type="compositionally biased region" description="Basic and acidic residues" evidence="8">
    <location>
        <begin position="272"/>
        <end position="282"/>
    </location>
</feature>
<dbReference type="GO" id="GO:0005876">
    <property type="term" value="C:spindle microtubule"/>
    <property type="evidence" value="ECO:0007669"/>
    <property type="project" value="TreeGrafter"/>
</dbReference>
<protein>
    <submittedName>
        <fullName evidence="10">ARM repeat-containing protein</fullName>
    </submittedName>
</protein>
<dbReference type="Gene3D" id="1.25.10.10">
    <property type="entry name" value="Leucine-rich Repeat Variant"/>
    <property type="match status" value="2"/>
</dbReference>
<dbReference type="VEuPathDB" id="FungiDB:BO80DRAFT_361239"/>
<keyword evidence="5" id="KW-0493">Microtubule</keyword>
<comment type="function">
    <text evidence="7">Microtubule binding protein that promotes the stabilization of dynamic microtubules. Required for mitotic spindle formation.</text>
</comment>
<feature type="region of interest" description="Disordered" evidence="8">
    <location>
        <begin position="226"/>
        <end position="306"/>
    </location>
</feature>
<evidence type="ECO:0000313" key="11">
    <source>
        <dbReference type="Proteomes" id="UP000249402"/>
    </source>
</evidence>
<proteinExistence type="inferred from homology"/>
<evidence type="ECO:0000256" key="4">
    <source>
        <dbReference type="ARBA" id="ARBA00022618"/>
    </source>
</evidence>
<dbReference type="PANTHER" id="PTHR21567:SF9">
    <property type="entry name" value="CLIP-ASSOCIATING PROTEIN"/>
    <property type="match status" value="1"/>
</dbReference>
<gene>
    <name evidence="10" type="ORF">BO80DRAFT_361239</name>
</gene>
<evidence type="ECO:0000256" key="3">
    <source>
        <dbReference type="ARBA" id="ARBA00011375"/>
    </source>
</evidence>
<comment type="subunit">
    <text evidence="3">Interacts with microtubules.</text>
</comment>
<sequence>MEPKAAELVAILKNTNLAIDAKVSSLNGVKSDIKQKNVPEDAVPALFEALQLSIGSQHTPLLSAGFSTLGHFLKRLFIQDQHDLVAMQGRHLYTLLLERLGDHKERIRAQAAQAFTDLWPAARRDVEQYVLEMALTGKNNRAKEMSMIWLANMTKNHGLRFRSYVPSLVTCLEDADSAVRDTAKATVVELFQNAPAYARSDLRKQMSELNVRKSIVSTILTSIGLESDGSEQPSRPASRSCVPAPPSRPASRLTGRPVSRAAGPAALPSRPTESRMNDHDKPVIASSSRENARPTKHVPSQPKPTEIRVKDHGKVEPVIASSNREIDDEKVEPLIISSAREIDDILRTMTPYFEGRETEDNWSHREKSVLTLRRLLHGNAPRDYSDQLLASIKSMLDGIFKAVNSLRTTLGTNGCLLIQDLAIKCGPKIDFMMEIIMQNLIKLCAGMKKITAQNGNATVEIILAHVSYTHRILQHIASASQDKNVQLRLFSAGWLRTLLMKQVLHKSSIENSGGVELLEKSLKKGLSDANPGVREAMRRTFWTFHSIWPIKAQT</sequence>
<dbReference type="EMBL" id="KZ824452">
    <property type="protein sequence ID" value="RAK98666.1"/>
    <property type="molecule type" value="Genomic_DNA"/>
</dbReference>
<dbReference type="GO" id="GO:0051301">
    <property type="term" value="P:cell division"/>
    <property type="evidence" value="ECO:0007669"/>
    <property type="project" value="UniProtKB-KW"/>
</dbReference>
<name>A0A395GTB6_9EURO</name>
<dbReference type="SMART" id="SM01349">
    <property type="entry name" value="TOG"/>
    <property type="match status" value="1"/>
</dbReference>
<dbReference type="InterPro" id="IPR016024">
    <property type="entry name" value="ARM-type_fold"/>
</dbReference>
<dbReference type="InterPro" id="IPR011989">
    <property type="entry name" value="ARM-like"/>
</dbReference>
<dbReference type="GeneID" id="37220864"/>
<dbReference type="GO" id="GO:0090307">
    <property type="term" value="P:mitotic spindle assembly"/>
    <property type="evidence" value="ECO:0007669"/>
    <property type="project" value="TreeGrafter"/>
</dbReference>
<dbReference type="GO" id="GO:1990023">
    <property type="term" value="C:mitotic spindle midzone"/>
    <property type="evidence" value="ECO:0007669"/>
    <property type="project" value="TreeGrafter"/>
</dbReference>
<feature type="domain" description="TOG" evidence="9">
    <location>
        <begin position="4"/>
        <end position="233"/>
    </location>
</feature>
<evidence type="ECO:0000256" key="7">
    <source>
        <dbReference type="ARBA" id="ARBA00024889"/>
    </source>
</evidence>
<evidence type="ECO:0000256" key="5">
    <source>
        <dbReference type="ARBA" id="ARBA00022701"/>
    </source>
</evidence>
<dbReference type="Proteomes" id="UP000249402">
    <property type="component" value="Unassembled WGS sequence"/>
</dbReference>
<dbReference type="Pfam" id="PF12348">
    <property type="entry name" value="CLASP_N"/>
    <property type="match status" value="2"/>
</dbReference>
<evidence type="ECO:0000313" key="10">
    <source>
        <dbReference type="EMBL" id="RAK98666.1"/>
    </source>
</evidence>
<dbReference type="GO" id="GO:0008017">
    <property type="term" value="F:microtubule binding"/>
    <property type="evidence" value="ECO:0007669"/>
    <property type="project" value="TreeGrafter"/>
</dbReference>
<keyword evidence="6" id="KW-0498">Mitosis</keyword>
<evidence type="ECO:0000256" key="8">
    <source>
        <dbReference type="SAM" id="MobiDB-lite"/>
    </source>
</evidence>
<keyword evidence="4" id="KW-0132">Cell division</keyword>
<dbReference type="InterPro" id="IPR034085">
    <property type="entry name" value="TOG"/>
</dbReference>
<keyword evidence="6" id="KW-0131">Cell cycle</keyword>
<comment type="subcellular location">
    <subcellularLocation>
        <location evidence="1">Cytoplasm</location>
        <location evidence="1">Cytoskeleton</location>
        <location evidence="1">Spindle</location>
    </subcellularLocation>
</comment>
<evidence type="ECO:0000256" key="6">
    <source>
        <dbReference type="ARBA" id="ARBA00022776"/>
    </source>
</evidence>
<reference evidence="10 11" key="1">
    <citation type="submission" date="2018-02" db="EMBL/GenBank/DDBJ databases">
        <title>The genomes of Aspergillus section Nigri reveals drivers in fungal speciation.</title>
        <authorList>
            <consortium name="DOE Joint Genome Institute"/>
            <person name="Vesth T.C."/>
            <person name="Nybo J."/>
            <person name="Theobald S."/>
            <person name="Brandl J."/>
            <person name="Frisvad J.C."/>
            <person name="Nielsen K.F."/>
            <person name="Lyhne E.K."/>
            <person name="Kogle M.E."/>
            <person name="Kuo A."/>
            <person name="Riley R."/>
            <person name="Clum A."/>
            <person name="Nolan M."/>
            <person name="Lipzen A."/>
            <person name="Salamov A."/>
            <person name="Henrissat B."/>
            <person name="Wiebenga A."/>
            <person name="De vries R.P."/>
            <person name="Grigoriev I.V."/>
            <person name="Mortensen U.H."/>
            <person name="Andersen M.R."/>
            <person name="Baker S.E."/>
        </authorList>
    </citation>
    <scope>NUCLEOTIDE SEQUENCE [LARGE SCALE GENOMIC DNA]</scope>
    <source>
        <strain evidence="10 11">CBS 121593</strain>
    </source>
</reference>
<dbReference type="OrthoDB" id="46159at2759"/>
<evidence type="ECO:0000256" key="2">
    <source>
        <dbReference type="ARBA" id="ARBA00009549"/>
    </source>
</evidence>
<dbReference type="GO" id="GO:0005881">
    <property type="term" value="C:cytoplasmic microtubule"/>
    <property type="evidence" value="ECO:0007669"/>
    <property type="project" value="TreeGrafter"/>
</dbReference>
<dbReference type="AlphaFoldDB" id="A0A395GTB6"/>
<dbReference type="RefSeq" id="XP_025572994.1">
    <property type="nucleotide sequence ID" value="XM_025715999.1"/>
</dbReference>
<dbReference type="GO" id="GO:0060172">
    <property type="term" value="P:astral microtubule depolymerization"/>
    <property type="evidence" value="ECO:0007669"/>
    <property type="project" value="TreeGrafter"/>
</dbReference>
<evidence type="ECO:0000259" key="9">
    <source>
        <dbReference type="SMART" id="SM01349"/>
    </source>
</evidence>
<dbReference type="GO" id="GO:0005815">
    <property type="term" value="C:microtubule organizing center"/>
    <property type="evidence" value="ECO:0007669"/>
    <property type="project" value="TreeGrafter"/>
</dbReference>
<keyword evidence="11" id="KW-1185">Reference proteome</keyword>
<accession>A0A395GTB6</accession>
<dbReference type="STRING" id="1448316.A0A395GTB6"/>
<dbReference type="SUPFAM" id="SSF48371">
    <property type="entry name" value="ARM repeat"/>
    <property type="match status" value="1"/>
</dbReference>
<organism evidence="10 11">
    <name type="scientific">Aspergillus ibericus CBS 121593</name>
    <dbReference type="NCBI Taxonomy" id="1448316"/>
    <lineage>
        <taxon>Eukaryota</taxon>
        <taxon>Fungi</taxon>
        <taxon>Dikarya</taxon>
        <taxon>Ascomycota</taxon>
        <taxon>Pezizomycotina</taxon>
        <taxon>Eurotiomycetes</taxon>
        <taxon>Eurotiomycetidae</taxon>
        <taxon>Eurotiales</taxon>
        <taxon>Aspergillaceae</taxon>
        <taxon>Aspergillus</taxon>
        <taxon>Aspergillus subgen. Circumdati</taxon>
    </lineage>
</organism>
<dbReference type="InterPro" id="IPR024395">
    <property type="entry name" value="CLASP_N_dom"/>
</dbReference>
<dbReference type="PANTHER" id="PTHR21567">
    <property type="entry name" value="CLASP"/>
    <property type="match status" value="1"/>
</dbReference>